<keyword evidence="1 2" id="KW-0238">DNA-binding</keyword>
<evidence type="ECO:0000259" key="3">
    <source>
        <dbReference type="PROSITE" id="PS50977"/>
    </source>
</evidence>
<dbReference type="InterPro" id="IPR050624">
    <property type="entry name" value="HTH-type_Tx_Regulator"/>
</dbReference>
<evidence type="ECO:0000256" key="2">
    <source>
        <dbReference type="PROSITE-ProRule" id="PRU00335"/>
    </source>
</evidence>
<dbReference type="PRINTS" id="PR00455">
    <property type="entry name" value="HTHTETR"/>
</dbReference>
<evidence type="ECO:0000313" key="4">
    <source>
        <dbReference type="EMBL" id="MSS59417.1"/>
    </source>
</evidence>
<organism evidence="4 5">
    <name type="scientific">Stecheria intestinalis</name>
    <dbReference type="NCBI Taxonomy" id="2606630"/>
    <lineage>
        <taxon>Bacteria</taxon>
        <taxon>Bacillati</taxon>
        <taxon>Bacillota</taxon>
        <taxon>Erysipelotrichia</taxon>
        <taxon>Erysipelotrichales</taxon>
        <taxon>Erysipelotrichaceae</taxon>
        <taxon>Stecheria</taxon>
    </lineage>
</organism>
<dbReference type="PANTHER" id="PTHR43479">
    <property type="entry name" value="ACREF/ENVCD OPERON REPRESSOR-RELATED"/>
    <property type="match status" value="1"/>
</dbReference>
<accession>A0A7X2TG72</accession>
<reference evidence="4 5" key="1">
    <citation type="submission" date="2019-08" db="EMBL/GenBank/DDBJ databases">
        <title>In-depth cultivation of the pig gut microbiome towards novel bacterial diversity and tailored functional studies.</title>
        <authorList>
            <person name="Wylensek D."/>
            <person name="Hitch T.C.A."/>
            <person name="Clavel T."/>
        </authorList>
    </citation>
    <scope>NUCLEOTIDE SEQUENCE [LARGE SCALE GENOMIC DNA]</scope>
    <source>
        <strain evidence="4 5">Oil+RF-744-GAM-WT-6</strain>
    </source>
</reference>
<dbReference type="PROSITE" id="PS50977">
    <property type="entry name" value="HTH_TETR_2"/>
    <property type="match status" value="1"/>
</dbReference>
<gene>
    <name evidence="4" type="ORF">FYJ51_11000</name>
</gene>
<dbReference type="SUPFAM" id="SSF46689">
    <property type="entry name" value="Homeodomain-like"/>
    <property type="match status" value="1"/>
</dbReference>
<dbReference type="Gene3D" id="1.10.357.10">
    <property type="entry name" value="Tetracycline Repressor, domain 2"/>
    <property type="match status" value="1"/>
</dbReference>
<dbReference type="GO" id="GO:0003677">
    <property type="term" value="F:DNA binding"/>
    <property type="evidence" value="ECO:0007669"/>
    <property type="project" value="UniProtKB-UniRule"/>
</dbReference>
<dbReference type="AlphaFoldDB" id="A0A7X2TG72"/>
<dbReference type="EMBL" id="VUMN01000031">
    <property type="protein sequence ID" value="MSS59417.1"/>
    <property type="molecule type" value="Genomic_DNA"/>
</dbReference>
<dbReference type="Proteomes" id="UP000461880">
    <property type="component" value="Unassembled WGS sequence"/>
</dbReference>
<feature type="domain" description="HTH tetR-type" evidence="3">
    <location>
        <begin position="27"/>
        <end position="87"/>
    </location>
</feature>
<sequence length="212" mass="24473">MCKQGYINILRRCEMYAIKRGGMKEDNETRKKIRDNALRLFQENGYDAVTINAICKASGISKNTFYYYYTEKKDLLFSIIHPSEESRANIMYALAGISSPYDKLKAACRQFLEYLLYLGPSVVRKMLELHLASAMVMQGDHHPTEFGKLLLTLFQQAQQNGEIRKDVPAEELMRGAWFLIAGVVQTWAVNEGKMDLEETYLHQFEILLKPQE</sequence>
<keyword evidence="5" id="KW-1185">Reference proteome</keyword>
<dbReference type="InterPro" id="IPR001647">
    <property type="entry name" value="HTH_TetR"/>
</dbReference>
<dbReference type="Pfam" id="PF00440">
    <property type="entry name" value="TetR_N"/>
    <property type="match status" value="1"/>
</dbReference>
<feature type="DNA-binding region" description="H-T-H motif" evidence="2">
    <location>
        <begin position="50"/>
        <end position="69"/>
    </location>
</feature>
<comment type="caution">
    <text evidence="4">The sequence shown here is derived from an EMBL/GenBank/DDBJ whole genome shotgun (WGS) entry which is preliminary data.</text>
</comment>
<dbReference type="SUPFAM" id="SSF48498">
    <property type="entry name" value="Tetracyclin repressor-like, C-terminal domain"/>
    <property type="match status" value="1"/>
</dbReference>
<evidence type="ECO:0000256" key="1">
    <source>
        <dbReference type="ARBA" id="ARBA00023125"/>
    </source>
</evidence>
<evidence type="ECO:0000313" key="5">
    <source>
        <dbReference type="Proteomes" id="UP000461880"/>
    </source>
</evidence>
<name>A0A7X2TG72_9FIRM</name>
<proteinExistence type="predicted"/>
<dbReference type="PANTHER" id="PTHR43479:SF11">
    <property type="entry name" value="ACREF_ENVCD OPERON REPRESSOR-RELATED"/>
    <property type="match status" value="1"/>
</dbReference>
<dbReference type="InterPro" id="IPR009057">
    <property type="entry name" value="Homeodomain-like_sf"/>
</dbReference>
<protein>
    <submittedName>
        <fullName evidence="4">TetR/AcrR family transcriptional regulator</fullName>
    </submittedName>
</protein>
<dbReference type="InterPro" id="IPR036271">
    <property type="entry name" value="Tet_transcr_reg_TetR-rel_C_sf"/>
</dbReference>